<dbReference type="InterPro" id="IPR036640">
    <property type="entry name" value="ABC1_TM_sf"/>
</dbReference>
<dbReference type="VEuPathDB" id="FungiDB:BO71DRAFT_367011"/>
<protein>
    <submittedName>
        <fullName evidence="12">P-loop containing nucleoside triphosphate hydrolase protein</fullName>
    </submittedName>
</protein>
<dbReference type="InterPro" id="IPR050173">
    <property type="entry name" value="ABC_transporter_C-like"/>
</dbReference>
<feature type="transmembrane region" description="Helical" evidence="9">
    <location>
        <begin position="383"/>
        <end position="405"/>
    </location>
</feature>
<keyword evidence="5" id="KW-0067">ATP-binding</keyword>
<evidence type="ECO:0000313" key="12">
    <source>
        <dbReference type="EMBL" id="PYH87605.1"/>
    </source>
</evidence>
<dbReference type="SMART" id="SM00382">
    <property type="entry name" value="AAA"/>
    <property type="match status" value="2"/>
</dbReference>
<evidence type="ECO:0000256" key="9">
    <source>
        <dbReference type="SAM" id="Phobius"/>
    </source>
</evidence>
<dbReference type="STRING" id="1448320.A0A319CQG3"/>
<dbReference type="PANTHER" id="PTHR24223:SF345">
    <property type="entry name" value="ABC MULTIDRUG TRANSPORTER (EUROFUNG)"/>
    <property type="match status" value="1"/>
</dbReference>
<keyword evidence="6 9" id="KW-1133">Transmembrane helix</keyword>
<dbReference type="FunFam" id="3.40.50.300:FF:000838">
    <property type="entry name" value="ABC multidrug transporter (Eurofung)"/>
    <property type="match status" value="1"/>
</dbReference>
<proteinExistence type="predicted"/>
<dbReference type="GO" id="GO:0140359">
    <property type="term" value="F:ABC-type transporter activity"/>
    <property type="evidence" value="ECO:0007669"/>
    <property type="project" value="InterPro"/>
</dbReference>
<feature type="domain" description="ABC transporter" evidence="10">
    <location>
        <begin position="1180"/>
        <end position="1434"/>
    </location>
</feature>
<keyword evidence="4" id="KW-0547">Nucleotide-binding</keyword>
<evidence type="ECO:0000256" key="7">
    <source>
        <dbReference type="ARBA" id="ARBA00023136"/>
    </source>
</evidence>
<dbReference type="PROSITE" id="PS50893">
    <property type="entry name" value="ABC_TRANSPORTER_2"/>
    <property type="match status" value="2"/>
</dbReference>
<feature type="transmembrane region" description="Helical" evidence="9">
    <location>
        <begin position="1001"/>
        <end position="1020"/>
    </location>
</feature>
<name>A0A319CQG3_9EURO</name>
<dbReference type="InterPro" id="IPR003439">
    <property type="entry name" value="ABC_transporter-like_ATP-bd"/>
</dbReference>
<dbReference type="PROSITE" id="PS50929">
    <property type="entry name" value="ABC_TM1F"/>
    <property type="match status" value="2"/>
</dbReference>
<evidence type="ECO:0000256" key="1">
    <source>
        <dbReference type="ARBA" id="ARBA00004141"/>
    </source>
</evidence>
<dbReference type="Gene3D" id="3.40.50.300">
    <property type="entry name" value="P-loop containing nucleotide triphosphate hydrolases"/>
    <property type="match status" value="2"/>
</dbReference>
<dbReference type="SUPFAM" id="SSF90123">
    <property type="entry name" value="ABC transporter transmembrane region"/>
    <property type="match status" value="2"/>
</dbReference>
<feature type="domain" description="ABC transmembrane type-1" evidence="11">
    <location>
        <begin position="251"/>
        <end position="532"/>
    </location>
</feature>
<dbReference type="InterPro" id="IPR003593">
    <property type="entry name" value="AAA+_ATPase"/>
</dbReference>
<feature type="transmembrane region" description="Helical" evidence="9">
    <location>
        <begin position="898"/>
        <end position="925"/>
    </location>
</feature>
<dbReference type="GO" id="GO:0005524">
    <property type="term" value="F:ATP binding"/>
    <property type="evidence" value="ECO:0007669"/>
    <property type="project" value="UniProtKB-KW"/>
</dbReference>
<keyword evidence="13" id="KW-1185">Reference proteome</keyword>
<feature type="transmembrane region" description="Helical" evidence="9">
    <location>
        <begin position="110"/>
        <end position="131"/>
    </location>
</feature>
<dbReference type="GO" id="GO:0016020">
    <property type="term" value="C:membrane"/>
    <property type="evidence" value="ECO:0007669"/>
    <property type="project" value="UniProtKB-SubCell"/>
</dbReference>
<dbReference type="Pfam" id="PF00005">
    <property type="entry name" value="ABC_tran"/>
    <property type="match status" value="2"/>
</dbReference>
<feature type="domain" description="ABC transmembrane type-1" evidence="11">
    <location>
        <begin position="865"/>
        <end position="1143"/>
    </location>
</feature>
<sequence>MPSGRTMSVSLDTSAVAVLSLSGLFILAALGRYFHLRRSPIKVVPNYRGLWKELLAVLLAGLHLAVLISLTTHARPLSLAPAIATFAASLLIPALSFVEHGRSICPSTILNLYLFASLVLDVVRIAWLRIVTNDGTLSPWALAITAVTSLLLVLEAQNKRSILREQWQNASAEETAGIFSRIFLAWILPLLRKGNGQLLILDDLFDMHSELSSQVLRGRMLRYWGKRSQPEGKHSLLFAAMRCTFWQNARALPLLLLVVTFQYAQPSFISRVITFVITPLSDEEQRSEALKLVISVVVIFVGLSIGNGLSELAISKASLAMKGALVGIIHEKALTIGGTSQGSAVTLLGNDVQDIKGAVYSFHQVLLSAFQLIVGMYLLAVKLQWVCLIPVAIVLGTTKVSSYVASSLGSKQQDWSLATEKRISLTTASLENMKTVKMMGMSEHMATKITAAREDEIKENAAFNAVISLLTAVSGFVKNFAPVLTLAIYAIQARLRGQGGLDTNTAFTAIAIITLVTQPMIVMMTQAPSLVSAIAGFGRIQEYLLSSSFEDNRLIAVNEGPWSAKLTGTPDDCSSQDGPLAIEVQGATIRPAPDAEPVLKNIDLSIQEGSLVFCVGAVGTGKTTLAKAILGELSPDFGVVKTSSHTIGYCAQSAWLTNGTVQQLICGPAGINSVDEQWYKKVVYACDLIDDIQRMPKGDQTVIGSGGVILSGGQRQRVALARAVYSRLGILVLDDVLSALDAQTETRIVDRLLGTNGLLRNIGTTVFLITHTTQHFPLADYIVVLNEGQVSEQGTWDQLRAQSGYISNVILHEADRRVQEEGMEDGAEVKSSASTEPERSMDRVRQKGDTALYSYYFSSMGGFNVALMATGMALMSLFSVVSQYWLKWWTEAGENGRQWVYITGYVLLAAATWITNLSWVAFLLVKLAPKSSIKFHQTVLRTVINAPLSFFTATDTGTTLTRFSQDLKQIDRALPGSVAGTGLNLFRLLGQLLLLLMAQRYMGITFPFLMLIMYSVQMFYLHTTRQLRWIEMESASLVSNSFLDTVQGLTTIRAFGWGNAFAADNSRCLDTSQKPEYNLMYLQTWLHFSTDLVVAGLALSLVLFAIFFRGSVSGGEMGIAVNVLLSVSISLMVVLEGWTRFESSLGVISRIKSFEKEVDPESKPGEDHEPPAAWPEEGTVQFQETVAGYSSESNALDHISLQISPGEKIGICGRTGSGKSSLLLSLLRLIELSSGTIAIDDLDLQTLPRETIRSRIITIPQDPLLMKSVTVRENLDATGTIPDKEIIATLEKVKLWSVFTSRDTNPQTTDTSSPESTTIQVETCLDAALKDYPLSTGEQQLFSLARAMLMRSTRGKLVILDEATSNIDKETDALIQDLLRVEFQGYTVLTVAHRLNTILDSDKVVVLDQGRVVEVGAPRELVEKKQGAFKNLLGK</sequence>
<feature type="transmembrane region" description="Helical" evidence="9">
    <location>
        <begin position="15"/>
        <end position="34"/>
    </location>
</feature>
<feature type="transmembrane region" description="Helical" evidence="9">
    <location>
        <begin position="137"/>
        <end position="154"/>
    </location>
</feature>
<accession>A0A319CQG3</accession>
<keyword evidence="2" id="KW-0813">Transport</keyword>
<dbReference type="GO" id="GO:0016887">
    <property type="term" value="F:ATP hydrolysis activity"/>
    <property type="evidence" value="ECO:0007669"/>
    <property type="project" value="InterPro"/>
</dbReference>
<dbReference type="InterPro" id="IPR027417">
    <property type="entry name" value="P-loop_NTPase"/>
</dbReference>
<dbReference type="CDD" id="cd18580">
    <property type="entry name" value="ABC_6TM_ABCC_D2"/>
    <property type="match status" value="1"/>
</dbReference>
<feature type="transmembrane region" description="Helical" evidence="9">
    <location>
        <begin position="79"/>
        <end position="98"/>
    </location>
</feature>
<dbReference type="CDD" id="cd03250">
    <property type="entry name" value="ABCC_MRP_domain1"/>
    <property type="match status" value="1"/>
</dbReference>
<dbReference type="PANTHER" id="PTHR24223">
    <property type="entry name" value="ATP-BINDING CASSETTE SUB-FAMILY C"/>
    <property type="match status" value="1"/>
</dbReference>
<dbReference type="CDD" id="cd18579">
    <property type="entry name" value="ABC_6TM_ABCC_D1"/>
    <property type="match status" value="1"/>
</dbReference>
<gene>
    <name evidence="12" type="ORF">BO71DRAFT_367011</name>
</gene>
<feature type="region of interest" description="Disordered" evidence="8">
    <location>
        <begin position="820"/>
        <end position="841"/>
    </location>
</feature>
<evidence type="ECO:0000256" key="3">
    <source>
        <dbReference type="ARBA" id="ARBA00022692"/>
    </source>
</evidence>
<dbReference type="InterPro" id="IPR044746">
    <property type="entry name" value="ABCC_6TM_D1"/>
</dbReference>
<dbReference type="Proteomes" id="UP000247810">
    <property type="component" value="Unassembled WGS sequence"/>
</dbReference>
<dbReference type="EMBL" id="KZ826204">
    <property type="protein sequence ID" value="PYH87605.1"/>
    <property type="molecule type" value="Genomic_DNA"/>
</dbReference>
<comment type="subcellular location">
    <subcellularLocation>
        <location evidence="1">Membrane</location>
        <topology evidence="1">Multi-pass membrane protein</topology>
    </subcellularLocation>
</comment>
<feature type="transmembrane region" description="Helical" evidence="9">
    <location>
        <begin position="1085"/>
        <end position="1107"/>
    </location>
</feature>
<dbReference type="SUPFAM" id="SSF52540">
    <property type="entry name" value="P-loop containing nucleoside triphosphate hydrolases"/>
    <property type="match status" value="2"/>
</dbReference>
<evidence type="ECO:0000256" key="8">
    <source>
        <dbReference type="SAM" id="MobiDB-lite"/>
    </source>
</evidence>
<evidence type="ECO:0000259" key="10">
    <source>
        <dbReference type="PROSITE" id="PS50893"/>
    </source>
</evidence>
<dbReference type="InterPro" id="IPR044726">
    <property type="entry name" value="ABCC_6TM_D2"/>
</dbReference>
<keyword evidence="3 9" id="KW-0812">Transmembrane</keyword>
<dbReference type="InterPro" id="IPR011527">
    <property type="entry name" value="ABC1_TM_dom"/>
</dbReference>
<evidence type="ECO:0000256" key="4">
    <source>
        <dbReference type="ARBA" id="ARBA00022741"/>
    </source>
</evidence>
<evidence type="ECO:0000313" key="13">
    <source>
        <dbReference type="Proteomes" id="UP000247810"/>
    </source>
</evidence>
<organism evidence="12 13">
    <name type="scientific">Aspergillus ellipticus CBS 707.79</name>
    <dbReference type="NCBI Taxonomy" id="1448320"/>
    <lineage>
        <taxon>Eukaryota</taxon>
        <taxon>Fungi</taxon>
        <taxon>Dikarya</taxon>
        <taxon>Ascomycota</taxon>
        <taxon>Pezizomycotina</taxon>
        <taxon>Eurotiomycetes</taxon>
        <taxon>Eurotiomycetidae</taxon>
        <taxon>Eurotiales</taxon>
        <taxon>Aspergillaceae</taxon>
        <taxon>Aspergillus</taxon>
        <taxon>Aspergillus subgen. Circumdati</taxon>
    </lineage>
</organism>
<reference evidence="12 13" key="1">
    <citation type="submission" date="2018-02" db="EMBL/GenBank/DDBJ databases">
        <title>The genomes of Aspergillus section Nigri reveals drivers in fungal speciation.</title>
        <authorList>
            <consortium name="DOE Joint Genome Institute"/>
            <person name="Vesth T.C."/>
            <person name="Nybo J."/>
            <person name="Theobald S."/>
            <person name="Brandl J."/>
            <person name="Frisvad J.C."/>
            <person name="Nielsen K.F."/>
            <person name="Lyhne E.K."/>
            <person name="Kogle M.E."/>
            <person name="Kuo A."/>
            <person name="Riley R."/>
            <person name="Clum A."/>
            <person name="Nolan M."/>
            <person name="Lipzen A."/>
            <person name="Salamov A."/>
            <person name="Henrissat B."/>
            <person name="Wiebenga A."/>
            <person name="De vries R.P."/>
            <person name="Grigoriev I.V."/>
            <person name="Mortensen U.H."/>
            <person name="Andersen M.R."/>
            <person name="Baker S.E."/>
        </authorList>
    </citation>
    <scope>NUCLEOTIDE SEQUENCE [LARGE SCALE GENOMIC DNA]</scope>
    <source>
        <strain evidence="12 13">CBS 707.79</strain>
    </source>
</reference>
<dbReference type="Gene3D" id="1.20.1560.10">
    <property type="entry name" value="ABC transporter type 1, transmembrane domain"/>
    <property type="match status" value="2"/>
</dbReference>
<evidence type="ECO:0000256" key="6">
    <source>
        <dbReference type="ARBA" id="ARBA00022989"/>
    </source>
</evidence>
<evidence type="ECO:0000259" key="11">
    <source>
        <dbReference type="PROSITE" id="PS50929"/>
    </source>
</evidence>
<keyword evidence="7 9" id="KW-0472">Membrane</keyword>
<dbReference type="PROSITE" id="PS00211">
    <property type="entry name" value="ABC_TRANSPORTER_1"/>
    <property type="match status" value="1"/>
</dbReference>
<feature type="transmembrane region" description="Helical" evidence="9">
    <location>
        <begin position="1119"/>
        <end position="1138"/>
    </location>
</feature>
<feature type="transmembrane region" description="Helical" evidence="9">
    <location>
        <begin position="289"/>
        <end position="309"/>
    </location>
</feature>
<feature type="transmembrane region" description="Helical" evidence="9">
    <location>
        <begin position="54"/>
        <end position="73"/>
    </location>
</feature>
<feature type="domain" description="ABC transporter" evidence="10">
    <location>
        <begin position="584"/>
        <end position="812"/>
    </location>
</feature>
<dbReference type="Pfam" id="PF00664">
    <property type="entry name" value="ABC_membrane"/>
    <property type="match status" value="2"/>
</dbReference>
<dbReference type="InterPro" id="IPR017871">
    <property type="entry name" value="ABC_transporter-like_CS"/>
</dbReference>
<dbReference type="OrthoDB" id="4139357at2759"/>
<evidence type="ECO:0000256" key="5">
    <source>
        <dbReference type="ARBA" id="ARBA00022840"/>
    </source>
</evidence>
<evidence type="ECO:0000256" key="2">
    <source>
        <dbReference type="ARBA" id="ARBA00022448"/>
    </source>
</evidence>
<keyword evidence="12" id="KW-0378">Hydrolase</keyword>